<protein>
    <recommendedName>
        <fullName evidence="4">Holin</fullName>
    </recommendedName>
</protein>
<reference evidence="3" key="1">
    <citation type="submission" date="2023-07" db="EMBL/GenBank/DDBJ databases">
        <title>30 novel species of actinomycetes from the DSMZ collection.</title>
        <authorList>
            <person name="Nouioui I."/>
        </authorList>
    </citation>
    <scope>NUCLEOTIDE SEQUENCE [LARGE SCALE GENOMIC DNA]</scope>
    <source>
        <strain evidence="3">DSM 45055</strain>
    </source>
</reference>
<feature type="transmembrane region" description="Helical" evidence="1">
    <location>
        <begin position="18"/>
        <end position="35"/>
    </location>
</feature>
<keyword evidence="1" id="KW-0812">Transmembrane</keyword>
<dbReference type="EMBL" id="JAVREK010000035">
    <property type="protein sequence ID" value="MDT0305052.1"/>
    <property type="molecule type" value="Genomic_DNA"/>
</dbReference>
<evidence type="ECO:0000313" key="2">
    <source>
        <dbReference type="EMBL" id="MDT0305052.1"/>
    </source>
</evidence>
<gene>
    <name evidence="2" type="ORF">RM446_23260</name>
</gene>
<keyword evidence="1" id="KW-1133">Transmembrane helix</keyword>
<keyword evidence="3" id="KW-1185">Reference proteome</keyword>
<evidence type="ECO:0000256" key="1">
    <source>
        <dbReference type="SAM" id="Phobius"/>
    </source>
</evidence>
<proteinExistence type="predicted"/>
<evidence type="ECO:0000313" key="3">
    <source>
        <dbReference type="Proteomes" id="UP001183226"/>
    </source>
</evidence>
<dbReference type="RefSeq" id="WP_311547567.1">
    <property type="nucleotide sequence ID" value="NZ_JAVREK010000035.1"/>
</dbReference>
<accession>A0ABU2L0L5</accession>
<keyword evidence="1" id="KW-0472">Membrane</keyword>
<organism evidence="2 3">
    <name type="scientific">Streptomonospora wellingtoniae</name>
    <dbReference type="NCBI Taxonomy" id="3075544"/>
    <lineage>
        <taxon>Bacteria</taxon>
        <taxon>Bacillati</taxon>
        <taxon>Actinomycetota</taxon>
        <taxon>Actinomycetes</taxon>
        <taxon>Streptosporangiales</taxon>
        <taxon>Nocardiopsidaceae</taxon>
        <taxon>Streptomonospora</taxon>
    </lineage>
</organism>
<name>A0ABU2L0L5_9ACTN</name>
<dbReference type="Proteomes" id="UP001183226">
    <property type="component" value="Unassembled WGS sequence"/>
</dbReference>
<evidence type="ECO:0008006" key="4">
    <source>
        <dbReference type="Google" id="ProtNLM"/>
    </source>
</evidence>
<comment type="caution">
    <text evidence="2">The sequence shown here is derived from an EMBL/GenBank/DDBJ whole genome shotgun (WGS) entry which is preliminary data.</text>
</comment>
<feature type="transmembrane region" description="Helical" evidence="1">
    <location>
        <begin position="47"/>
        <end position="66"/>
    </location>
</feature>
<sequence>MPATRETKQDATNRSWRTIAQGAVSVVLVAAATVVVDTVTPGELVDWPAAATAIGTAVVTALAAYIQRRLEGASKDASIQ</sequence>